<protein>
    <submittedName>
        <fullName evidence="1">Uncharacterized protein</fullName>
    </submittedName>
</protein>
<dbReference type="EMBL" id="GBRH01230315">
    <property type="protein sequence ID" value="JAD67580.1"/>
    <property type="molecule type" value="Transcribed_RNA"/>
</dbReference>
<reference evidence="1" key="2">
    <citation type="journal article" date="2015" name="Data Brief">
        <title>Shoot transcriptome of the giant reed, Arundo donax.</title>
        <authorList>
            <person name="Barrero R.A."/>
            <person name="Guerrero F.D."/>
            <person name="Moolhuijzen P."/>
            <person name="Goolsby J.A."/>
            <person name="Tidwell J."/>
            <person name="Bellgard S.E."/>
            <person name="Bellgard M.I."/>
        </authorList>
    </citation>
    <scope>NUCLEOTIDE SEQUENCE</scope>
    <source>
        <tissue evidence="1">Shoot tissue taken approximately 20 cm above the soil surface</tissue>
    </source>
</reference>
<sequence length="70" mass="8073">MLNCFYVSNYLLFTRIYAITTPNAYSCLSSHVINFSHLLSTSCAHACYLIYNTCCSVENHVDYQDDDLEF</sequence>
<accession>A0A0A9C2H9</accession>
<name>A0A0A9C2H9_ARUDO</name>
<proteinExistence type="predicted"/>
<evidence type="ECO:0000313" key="1">
    <source>
        <dbReference type="EMBL" id="JAD67580.1"/>
    </source>
</evidence>
<dbReference type="AlphaFoldDB" id="A0A0A9C2H9"/>
<organism evidence="1">
    <name type="scientific">Arundo donax</name>
    <name type="common">Giant reed</name>
    <name type="synonym">Donax arundinaceus</name>
    <dbReference type="NCBI Taxonomy" id="35708"/>
    <lineage>
        <taxon>Eukaryota</taxon>
        <taxon>Viridiplantae</taxon>
        <taxon>Streptophyta</taxon>
        <taxon>Embryophyta</taxon>
        <taxon>Tracheophyta</taxon>
        <taxon>Spermatophyta</taxon>
        <taxon>Magnoliopsida</taxon>
        <taxon>Liliopsida</taxon>
        <taxon>Poales</taxon>
        <taxon>Poaceae</taxon>
        <taxon>PACMAD clade</taxon>
        <taxon>Arundinoideae</taxon>
        <taxon>Arundineae</taxon>
        <taxon>Arundo</taxon>
    </lineage>
</organism>
<reference evidence="1" key="1">
    <citation type="submission" date="2014-09" db="EMBL/GenBank/DDBJ databases">
        <authorList>
            <person name="Magalhaes I.L.F."/>
            <person name="Oliveira U."/>
            <person name="Santos F.R."/>
            <person name="Vidigal T.H.D.A."/>
            <person name="Brescovit A.D."/>
            <person name="Santos A.J."/>
        </authorList>
    </citation>
    <scope>NUCLEOTIDE SEQUENCE</scope>
    <source>
        <tissue evidence="1">Shoot tissue taken approximately 20 cm above the soil surface</tissue>
    </source>
</reference>